<organism evidence="2 3">
    <name type="scientific">Halapricum desulfuricans</name>
    <dbReference type="NCBI Taxonomy" id="2841257"/>
    <lineage>
        <taxon>Archaea</taxon>
        <taxon>Methanobacteriati</taxon>
        <taxon>Methanobacteriota</taxon>
        <taxon>Stenosarchaea group</taxon>
        <taxon>Halobacteria</taxon>
        <taxon>Halobacteriales</taxon>
        <taxon>Haloarculaceae</taxon>
        <taxon>Halapricum</taxon>
    </lineage>
</organism>
<keyword evidence="3" id="KW-1185">Reference proteome</keyword>
<reference evidence="2 3" key="1">
    <citation type="submission" date="2020-11" db="EMBL/GenBank/DDBJ databases">
        <title>Carbohydrate-dependent, anaerobic sulfur respiration: A novel catabolism in halophilic archaea.</title>
        <authorList>
            <person name="Sorokin D.Y."/>
            <person name="Messina E."/>
            <person name="Smedile F."/>
            <person name="La Cono V."/>
            <person name="Hallsworth J.E."/>
            <person name="Yakimov M.M."/>
        </authorList>
    </citation>
    <scope>NUCLEOTIDE SEQUENCE [LARGE SCALE GENOMIC DNA]</scope>
    <source>
        <strain evidence="2 3">HSR-Est</strain>
    </source>
</reference>
<dbReference type="RefSeq" id="WP_229122072.1">
    <property type="nucleotide sequence ID" value="NZ_CP064791.1"/>
</dbReference>
<dbReference type="Pfam" id="PF26005">
    <property type="entry name" value="rSAM_target_put"/>
    <property type="match status" value="1"/>
</dbReference>
<dbReference type="AlphaFoldDB" id="A0A897NTQ8"/>
<evidence type="ECO:0000313" key="2">
    <source>
        <dbReference type="EMBL" id="QSG14129.1"/>
    </source>
</evidence>
<proteinExistence type="predicted"/>
<dbReference type="EMBL" id="CP064791">
    <property type="protein sequence ID" value="QSG14129.1"/>
    <property type="molecule type" value="Genomic_DNA"/>
</dbReference>
<protein>
    <recommendedName>
        <fullName evidence="4">CGCGG family rSAM-modified RiPP protein</fullName>
    </recommendedName>
</protein>
<name>A0A897NTQ8_9EURY</name>
<dbReference type="NCBIfam" id="TIGR03995">
    <property type="entry name" value="target_X_rSAM"/>
    <property type="match status" value="1"/>
</dbReference>
<sequence length="95" mass="10539">MSDTADPVTDHVHHNSWSANLEGPEHADDRELVVSQAVEAVERTASGHHVNLVTHENHGHPESYLFEALEARVDSVEIEYVERCGCGGYVTRVHV</sequence>
<dbReference type="Proteomes" id="UP000663292">
    <property type="component" value="Chromosome"/>
</dbReference>
<evidence type="ECO:0000313" key="3">
    <source>
        <dbReference type="Proteomes" id="UP000663292"/>
    </source>
</evidence>
<dbReference type="GeneID" id="68857222"/>
<accession>A0A897NTQ8</accession>
<feature type="region of interest" description="Disordered" evidence="1">
    <location>
        <begin position="1"/>
        <end position="28"/>
    </location>
</feature>
<evidence type="ECO:0008006" key="4">
    <source>
        <dbReference type="Google" id="ProtNLM"/>
    </source>
</evidence>
<dbReference type="InterPro" id="IPR023906">
    <property type="entry name" value="rSAM_target_put"/>
</dbReference>
<evidence type="ECO:0000256" key="1">
    <source>
        <dbReference type="SAM" id="MobiDB-lite"/>
    </source>
</evidence>
<gene>
    <name evidence="2" type="ORF">HSEST_0582</name>
</gene>